<protein>
    <recommendedName>
        <fullName evidence="4">NAD(+) kinase</fullName>
    </recommendedName>
</protein>
<organism evidence="2 3">
    <name type="scientific">Angustibacter aerolatus</name>
    <dbReference type="NCBI Taxonomy" id="1162965"/>
    <lineage>
        <taxon>Bacteria</taxon>
        <taxon>Bacillati</taxon>
        <taxon>Actinomycetota</taxon>
        <taxon>Actinomycetes</taxon>
        <taxon>Kineosporiales</taxon>
        <taxon>Kineosporiaceae</taxon>
    </lineage>
</organism>
<dbReference type="InterPro" id="IPR002504">
    <property type="entry name" value="NADK"/>
</dbReference>
<feature type="region of interest" description="Disordered" evidence="1">
    <location>
        <begin position="126"/>
        <end position="184"/>
    </location>
</feature>
<feature type="compositionally biased region" description="Basic residues" evidence="1">
    <location>
        <begin position="142"/>
        <end position="158"/>
    </location>
</feature>
<name>A0ABQ6JEB5_9ACTN</name>
<gene>
    <name evidence="2" type="ORF">GCM10025868_17550</name>
</gene>
<evidence type="ECO:0008006" key="4">
    <source>
        <dbReference type="Google" id="ProtNLM"/>
    </source>
</evidence>
<proteinExistence type="predicted"/>
<dbReference type="InterPro" id="IPR017438">
    <property type="entry name" value="ATP-NAD_kinase_N"/>
</dbReference>
<sequence length="184" mass="19545">MPAHGAADASRPYSARMGTLGSGDHSARTTVGLVVHPTRPVDVSVDRIVRWGSEHGVHVVVRQSDAERAAGAQPVPDEVFADVVDGVVSLGGDGTMLGAMRLSMPRRVPVLGVNHGNLGFLVEVTPDEPVGRPGPAGDRGGHPRAARLPRRHERRRRAWPPPRASTTSCSPGSAARAWRRSTCR</sequence>
<comment type="caution">
    <text evidence="2">The sequence shown here is derived from an EMBL/GenBank/DDBJ whole genome shotgun (WGS) entry which is preliminary data.</text>
</comment>
<dbReference type="InterPro" id="IPR016064">
    <property type="entry name" value="NAD/diacylglycerol_kinase_sf"/>
</dbReference>
<evidence type="ECO:0000256" key="1">
    <source>
        <dbReference type="SAM" id="MobiDB-lite"/>
    </source>
</evidence>
<dbReference type="SUPFAM" id="SSF111331">
    <property type="entry name" value="NAD kinase/diacylglycerol kinase-like"/>
    <property type="match status" value="1"/>
</dbReference>
<evidence type="ECO:0000313" key="3">
    <source>
        <dbReference type="Proteomes" id="UP001157017"/>
    </source>
</evidence>
<dbReference type="Proteomes" id="UP001157017">
    <property type="component" value="Unassembled WGS sequence"/>
</dbReference>
<accession>A0ABQ6JEB5</accession>
<reference evidence="3" key="1">
    <citation type="journal article" date="2019" name="Int. J. Syst. Evol. Microbiol.">
        <title>The Global Catalogue of Microorganisms (GCM) 10K type strain sequencing project: providing services to taxonomists for standard genome sequencing and annotation.</title>
        <authorList>
            <consortium name="The Broad Institute Genomics Platform"/>
            <consortium name="The Broad Institute Genome Sequencing Center for Infectious Disease"/>
            <person name="Wu L."/>
            <person name="Ma J."/>
        </authorList>
    </citation>
    <scope>NUCLEOTIDE SEQUENCE [LARGE SCALE GENOMIC DNA]</scope>
    <source>
        <strain evidence="3">NBRC 108730</strain>
    </source>
</reference>
<dbReference type="EMBL" id="BSUZ01000001">
    <property type="protein sequence ID" value="GMA86505.1"/>
    <property type="molecule type" value="Genomic_DNA"/>
</dbReference>
<dbReference type="Gene3D" id="3.40.50.10330">
    <property type="entry name" value="Probable inorganic polyphosphate/atp-NAD kinase, domain 1"/>
    <property type="match status" value="1"/>
</dbReference>
<keyword evidence="3" id="KW-1185">Reference proteome</keyword>
<feature type="region of interest" description="Disordered" evidence="1">
    <location>
        <begin position="1"/>
        <end position="24"/>
    </location>
</feature>
<dbReference type="Pfam" id="PF01513">
    <property type="entry name" value="NAD_kinase"/>
    <property type="match status" value="1"/>
</dbReference>
<evidence type="ECO:0000313" key="2">
    <source>
        <dbReference type="EMBL" id="GMA86505.1"/>
    </source>
</evidence>